<organism evidence="1 2">
    <name type="scientific">Paramuricea clavata</name>
    <name type="common">Red gorgonian</name>
    <name type="synonym">Violescent sea-whip</name>
    <dbReference type="NCBI Taxonomy" id="317549"/>
    <lineage>
        <taxon>Eukaryota</taxon>
        <taxon>Metazoa</taxon>
        <taxon>Cnidaria</taxon>
        <taxon>Anthozoa</taxon>
        <taxon>Octocorallia</taxon>
        <taxon>Malacalcyonacea</taxon>
        <taxon>Plexauridae</taxon>
        <taxon>Paramuricea</taxon>
    </lineage>
</organism>
<name>A0A6S7FU07_PARCT</name>
<dbReference type="OrthoDB" id="10467487at2759"/>
<dbReference type="Proteomes" id="UP001152795">
    <property type="component" value="Unassembled WGS sequence"/>
</dbReference>
<dbReference type="AlphaFoldDB" id="A0A6S7FU07"/>
<reference evidence="1" key="1">
    <citation type="submission" date="2020-04" db="EMBL/GenBank/DDBJ databases">
        <authorList>
            <person name="Alioto T."/>
            <person name="Alioto T."/>
            <person name="Gomez Garrido J."/>
        </authorList>
    </citation>
    <scope>NUCLEOTIDE SEQUENCE</scope>
    <source>
        <strain evidence="1">A484AB</strain>
    </source>
</reference>
<comment type="caution">
    <text evidence="1">The sequence shown here is derived from an EMBL/GenBank/DDBJ whole genome shotgun (WGS) entry which is preliminary data.</text>
</comment>
<gene>
    <name evidence="1" type="ORF">PACLA_8A072696</name>
</gene>
<protein>
    <submittedName>
        <fullName evidence="1">Uncharacterized protein</fullName>
    </submittedName>
</protein>
<evidence type="ECO:0000313" key="2">
    <source>
        <dbReference type="Proteomes" id="UP001152795"/>
    </source>
</evidence>
<accession>A0A6S7FU07</accession>
<keyword evidence="2" id="KW-1185">Reference proteome</keyword>
<evidence type="ECO:0000313" key="1">
    <source>
        <dbReference type="EMBL" id="CAB3979286.1"/>
    </source>
</evidence>
<dbReference type="EMBL" id="CACRXK020000183">
    <property type="protein sequence ID" value="CAB3979286.1"/>
    <property type="molecule type" value="Genomic_DNA"/>
</dbReference>
<proteinExistence type="predicted"/>
<sequence length="302" mass="34921">MASNVVQENNEENDISSHKNPEKVSQLKFEVDALTQENSELFLLLQNERRKTKLLQSELELDSQQENSWEKSTNEDTAITAGNGETSETFLQNVVLMLKEKLESKESECEELEDKLSVMNQELASQGEELARATLQSEYQIKHLHQLLAQERDLNSLLSDESDQTVRELQTIIHEKDDLNTELKVIKDETSERMQNIEEECHFYQTKLRDTEKQLSSIVSEHEHKVVIETDSVSCQVSESELHGFQEREHALHESDEFYAVFMALWGSGDIVMNGLGVNRYKMDIFKLIRNGFRKLRENALV</sequence>